<feature type="compositionally biased region" description="Polar residues" evidence="1">
    <location>
        <begin position="667"/>
        <end position="683"/>
    </location>
</feature>
<feature type="compositionally biased region" description="Polar residues" evidence="1">
    <location>
        <begin position="125"/>
        <end position="138"/>
    </location>
</feature>
<comment type="caution">
    <text evidence="3">The sequence shown here is derived from an EMBL/GenBank/DDBJ whole genome shotgun (WGS) entry which is preliminary data.</text>
</comment>
<evidence type="ECO:0000313" key="3">
    <source>
        <dbReference type="EMBL" id="KAK5066847.1"/>
    </source>
</evidence>
<feature type="compositionally biased region" description="Acidic residues" evidence="1">
    <location>
        <begin position="1065"/>
        <end position="1076"/>
    </location>
</feature>
<protein>
    <recommendedName>
        <fullName evidence="2">Putative zinc-finger domain-containing protein</fullName>
    </recommendedName>
</protein>
<dbReference type="InterPro" id="IPR019607">
    <property type="entry name" value="Putative_zinc-finger_domain"/>
</dbReference>
<name>A0ABR0JLK5_9EURO</name>
<feature type="compositionally biased region" description="Acidic residues" evidence="1">
    <location>
        <begin position="989"/>
        <end position="1001"/>
    </location>
</feature>
<feature type="compositionally biased region" description="Acidic residues" evidence="1">
    <location>
        <begin position="641"/>
        <end position="658"/>
    </location>
</feature>
<proteinExistence type="predicted"/>
<feature type="region of interest" description="Disordered" evidence="1">
    <location>
        <begin position="234"/>
        <end position="308"/>
    </location>
</feature>
<feature type="compositionally biased region" description="Acidic residues" evidence="1">
    <location>
        <begin position="1087"/>
        <end position="1097"/>
    </location>
</feature>
<feature type="region of interest" description="Disordered" evidence="1">
    <location>
        <begin position="898"/>
        <end position="1187"/>
    </location>
</feature>
<feature type="compositionally biased region" description="Basic and acidic residues" evidence="1">
    <location>
        <begin position="1077"/>
        <end position="1086"/>
    </location>
</feature>
<feature type="compositionally biased region" description="Low complexity" evidence="1">
    <location>
        <begin position="44"/>
        <end position="55"/>
    </location>
</feature>
<evidence type="ECO:0000256" key="1">
    <source>
        <dbReference type="SAM" id="MobiDB-lite"/>
    </source>
</evidence>
<reference evidence="3 4" key="1">
    <citation type="submission" date="2023-08" db="EMBL/GenBank/DDBJ databases">
        <title>Black Yeasts Isolated from many extreme environments.</title>
        <authorList>
            <person name="Coleine C."/>
            <person name="Stajich J.E."/>
            <person name="Selbmann L."/>
        </authorList>
    </citation>
    <scope>NUCLEOTIDE SEQUENCE [LARGE SCALE GENOMIC DNA]</scope>
    <source>
        <strain evidence="3 4">CCFEE 6328</strain>
    </source>
</reference>
<dbReference type="Pfam" id="PF10650">
    <property type="entry name" value="zf-C3H1"/>
    <property type="match status" value="1"/>
</dbReference>
<feature type="region of interest" description="Disordered" evidence="1">
    <location>
        <begin position="588"/>
        <end position="704"/>
    </location>
</feature>
<feature type="compositionally biased region" description="Polar residues" evidence="1">
    <location>
        <begin position="182"/>
        <end position="193"/>
    </location>
</feature>
<feature type="compositionally biased region" description="Acidic residues" evidence="1">
    <location>
        <begin position="1111"/>
        <end position="1125"/>
    </location>
</feature>
<feature type="compositionally biased region" description="Polar residues" evidence="1">
    <location>
        <begin position="442"/>
        <end position="452"/>
    </location>
</feature>
<dbReference type="Proteomes" id="UP001345691">
    <property type="component" value="Unassembled WGS sequence"/>
</dbReference>
<keyword evidence="4" id="KW-1185">Reference proteome</keyword>
<evidence type="ECO:0000313" key="4">
    <source>
        <dbReference type="Proteomes" id="UP001345691"/>
    </source>
</evidence>
<feature type="region of interest" description="Disordered" evidence="1">
    <location>
        <begin position="434"/>
        <end position="488"/>
    </location>
</feature>
<feature type="compositionally biased region" description="Polar residues" evidence="1">
    <location>
        <begin position="734"/>
        <end position="743"/>
    </location>
</feature>
<feature type="domain" description="Putative zinc-finger" evidence="2">
    <location>
        <begin position="1240"/>
        <end position="1261"/>
    </location>
</feature>
<feature type="compositionally biased region" description="Basic and acidic residues" evidence="1">
    <location>
        <begin position="286"/>
        <end position="308"/>
    </location>
</feature>
<feature type="compositionally biased region" description="Polar residues" evidence="1">
    <location>
        <begin position="1171"/>
        <end position="1180"/>
    </location>
</feature>
<feature type="region of interest" description="Disordered" evidence="1">
    <location>
        <begin position="722"/>
        <end position="771"/>
    </location>
</feature>
<feature type="compositionally biased region" description="Acidic residues" evidence="1">
    <location>
        <begin position="1012"/>
        <end position="1046"/>
    </location>
</feature>
<feature type="compositionally biased region" description="Polar residues" evidence="1">
    <location>
        <begin position="862"/>
        <end position="878"/>
    </location>
</feature>
<feature type="compositionally biased region" description="Pro residues" evidence="1">
    <location>
        <begin position="73"/>
        <end position="82"/>
    </location>
</feature>
<evidence type="ECO:0000259" key="2">
    <source>
        <dbReference type="Pfam" id="PF10650"/>
    </source>
</evidence>
<feature type="region of interest" description="Disordered" evidence="1">
    <location>
        <begin position="1"/>
        <end position="218"/>
    </location>
</feature>
<organism evidence="3 4">
    <name type="scientific">Exophiala sideris</name>
    <dbReference type="NCBI Taxonomy" id="1016849"/>
    <lineage>
        <taxon>Eukaryota</taxon>
        <taxon>Fungi</taxon>
        <taxon>Dikarya</taxon>
        <taxon>Ascomycota</taxon>
        <taxon>Pezizomycotina</taxon>
        <taxon>Eurotiomycetes</taxon>
        <taxon>Chaetothyriomycetidae</taxon>
        <taxon>Chaetothyriales</taxon>
        <taxon>Herpotrichiellaceae</taxon>
        <taxon>Exophiala</taxon>
    </lineage>
</organism>
<feature type="compositionally biased region" description="Basic and acidic residues" evidence="1">
    <location>
        <begin position="165"/>
        <end position="180"/>
    </location>
</feature>
<accession>A0ABR0JLK5</accession>
<sequence>MAHPFSSSPFYAGTPSYAPQQPHYPFPPNGLQQQAIHTPPGLNQQHSQPPSYQPSRAAASAPRYDTSSQIRTPFPPFPPPPTTLGADFFKQFANAGLPPPPPPSLPPVPLPNVAGYPQFPAPVNTGVSSPYRPQTASAPLSHGSGFGTQEQSRHNFQELAIAPQPERDSRNQYALHERPSHNYASYNVNQGGKTQPARGQPSKADTGKEESLPSFGSRSDLELLFATAQQQQATQVNDYNMGNSYSSARANETTEQPSQQAGSVSPYDPTRPATVGDRPSGGFGLARDKSNDKSKSMPSKTFERTYDNKSPTELRQLAKGALLSLVPHKILYADLVKEGVDPQVLKELYGELGIKADVDATQLNEDVDATPLASGVTESRNLTEFVASGNVALAQPPQDGIVPTQALLEVKKQQPAVSPNLERKDRIAQLLAAKAGRPTPTTPASDSLSQTEGGLPAASAVGTVHTPRSAPRSPVQAESDVGQRLQSTTTVKAQPDVIKAKMEQLKRESEAKGQKQLSQAQMASGLLPGIAVAAPAKPIFGSASQIQRRLPASAITSMIPGLFMTPSELASMDEAEALADSEMVDVPEKEQGQIESSLSAHGPASKGVSIPQKRPLSFDSALASTEPQAKRTHVEIATEGPEVDTDEQSEGEIIEGAESDSAPGLESQPQRQETLADSETQTLKPDALATAQNNLANEAGKEELYRAKQTEIEAMRRKIAELEQRNKLKRRSQIESPASSNPATPLITRREEPPSSSPIPQSSASGLTGIPSKQSVARTIAKLTPAQLAERTAALKADLLRQRAQRQQVLQDGLPDLNFEVSKIEVRLTTARQELNEAESRVLNCQSALEQAMKARDDLSEETAQLERQLQEGQSGQKQYADELQQINLERLAEAQASTTQGAADTVRIPETLPDATGFVNNESHIPAEEPEKPSTASAASTGEELPIGLDDSNTQLTMPDVEAGEVDLSQPPPGYQVPVSGGPAASPEEQEDEEAEEDVLESGLPRADTFQTDEMEISPEPDSESEPAIEEVPDVVSEPDLEQSMDDTPMNVDDDSDGSASMSDSDDEQEQDYEPAETHISHDQPGEESDEYDPEEAPVTQDATPNTGMDNDEEDFYEPSENVEDLSAQPSPDVQQEPAEAPEAVSVVPLDNPEDDIESGPQLTEADTLVKTQGAPNGDTSEDKPYLDGISASAPRFVPYKTPLSAFKTFRFHQDYNDTVKSGYRSLTYSNNIDPSRPLCPTELSGESCLDPTCEEQHFRQIGLPDDKILVQMSSASDIKDKTTRDEFLVGLKHVIADLRSNDVKDFDSVAGALSNYRRKFFSEREEIP</sequence>
<dbReference type="EMBL" id="JAVRRF010000003">
    <property type="protein sequence ID" value="KAK5066847.1"/>
    <property type="molecule type" value="Genomic_DNA"/>
</dbReference>
<feature type="region of interest" description="Disordered" evidence="1">
    <location>
        <begin position="856"/>
        <end position="879"/>
    </location>
</feature>
<gene>
    <name evidence="3" type="ORF">LTR69_002195</name>
</gene>
<feature type="compositionally biased region" description="Polar residues" evidence="1">
    <location>
        <begin position="236"/>
        <end position="263"/>
    </location>
</feature>
<feature type="compositionally biased region" description="Pro residues" evidence="1">
    <location>
        <begin position="97"/>
        <end position="110"/>
    </location>
</feature>